<dbReference type="Proteomes" id="UP001238155">
    <property type="component" value="Chromosome"/>
</dbReference>
<evidence type="ECO:0000256" key="4">
    <source>
        <dbReference type="ARBA" id="ARBA00023136"/>
    </source>
</evidence>
<evidence type="ECO:0000256" key="3">
    <source>
        <dbReference type="ARBA" id="ARBA00022989"/>
    </source>
</evidence>
<gene>
    <name evidence="7" type="ORF">QFF56_00990</name>
</gene>
<name>A0AAJ6K393_9LACO</name>
<dbReference type="PANTHER" id="PTHR43471:SF3">
    <property type="entry name" value="ABC TRANSPORTER PERMEASE PROTEIN NATB"/>
    <property type="match status" value="1"/>
</dbReference>
<dbReference type="InterPro" id="IPR013525">
    <property type="entry name" value="ABC2_TM"/>
</dbReference>
<dbReference type="PANTHER" id="PTHR43471">
    <property type="entry name" value="ABC TRANSPORTER PERMEASE"/>
    <property type="match status" value="1"/>
</dbReference>
<evidence type="ECO:0000313" key="8">
    <source>
        <dbReference type="Proteomes" id="UP001238155"/>
    </source>
</evidence>
<feature type="transmembrane region" description="Helical" evidence="5">
    <location>
        <begin position="314"/>
        <end position="334"/>
    </location>
</feature>
<feature type="transmembrane region" description="Helical" evidence="5">
    <location>
        <begin position="277"/>
        <end position="302"/>
    </location>
</feature>
<dbReference type="Pfam" id="PF12698">
    <property type="entry name" value="ABC2_membrane_3"/>
    <property type="match status" value="1"/>
</dbReference>
<evidence type="ECO:0000256" key="2">
    <source>
        <dbReference type="ARBA" id="ARBA00022692"/>
    </source>
</evidence>
<evidence type="ECO:0000259" key="6">
    <source>
        <dbReference type="Pfam" id="PF12698"/>
    </source>
</evidence>
<dbReference type="GO" id="GO:0016020">
    <property type="term" value="C:membrane"/>
    <property type="evidence" value="ECO:0007669"/>
    <property type="project" value="UniProtKB-SubCell"/>
</dbReference>
<comment type="subcellular location">
    <subcellularLocation>
        <location evidence="1">Membrane</location>
        <topology evidence="1">Multi-pass membrane protein</topology>
    </subcellularLocation>
</comment>
<dbReference type="AlphaFoldDB" id="A0AAJ6K393"/>
<keyword evidence="3 5" id="KW-1133">Transmembrane helix</keyword>
<keyword evidence="4 5" id="KW-0472">Membrane</keyword>
<feature type="domain" description="ABC-2 type transporter transmembrane" evidence="6">
    <location>
        <begin position="22"/>
        <end position="389"/>
    </location>
</feature>
<keyword evidence="2 5" id="KW-0812">Transmembrane</keyword>
<organism evidence="7 8">
    <name type="scientific">Ligilactobacillus animalis</name>
    <dbReference type="NCBI Taxonomy" id="1605"/>
    <lineage>
        <taxon>Bacteria</taxon>
        <taxon>Bacillati</taxon>
        <taxon>Bacillota</taxon>
        <taxon>Bacilli</taxon>
        <taxon>Lactobacillales</taxon>
        <taxon>Lactobacillaceae</taxon>
        <taxon>Ligilactobacillus</taxon>
    </lineage>
</organism>
<reference evidence="7" key="1">
    <citation type="submission" date="2023-04" db="EMBL/GenBank/DDBJ databases">
        <title>Four porcine-derived lactic acid bacteria strains analyses and their evaluation as potential probiotics based on genomics.</title>
        <authorList>
            <person name="Niu D."/>
        </authorList>
    </citation>
    <scope>NUCLEOTIDE SEQUENCE</scope>
    <source>
        <strain evidence="7">ZSB1</strain>
    </source>
</reference>
<feature type="transmembrane region" description="Helical" evidence="5">
    <location>
        <begin position="367"/>
        <end position="389"/>
    </location>
</feature>
<dbReference type="RefSeq" id="WP_283534774.1">
    <property type="nucleotide sequence ID" value="NZ_CP123751.1"/>
</dbReference>
<feature type="transmembrane region" description="Helical" evidence="5">
    <location>
        <begin position="340"/>
        <end position="360"/>
    </location>
</feature>
<accession>A0AAJ6K393</accession>
<evidence type="ECO:0000256" key="5">
    <source>
        <dbReference type="SAM" id="Phobius"/>
    </source>
</evidence>
<protein>
    <submittedName>
        <fullName evidence="7">ABC transporter permease</fullName>
    </submittedName>
</protein>
<evidence type="ECO:0000256" key="1">
    <source>
        <dbReference type="ARBA" id="ARBA00004141"/>
    </source>
</evidence>
<feature type="transmembrane region" description="Helical" evidence="5">
    <location>
        <begin position="232"/>
        <end position="257"/>
    </location>
</feature>
<proteinExistence type="predicted"/>
<dbReference type="EMBL" id="CP123751">
    <property type="protein sequence ID" value="WHQ80347.1"/>
    <property type="molecule type" value="Genomic_DNA"/>
</dbReference>
<feature type="transmembrane region" description="Helical" evidence="5">
    <location>
        <begin position="182"/>
        <end position="203"/>
    </location>
</feature>
<feature type="transmembrane region" description="Helical" evidence="5">
    <location>
        <begin position="21"/>
        <end position="44"/>
    </location>
</feature>
<dbReference type="GO" id="GO:0140359">
    <property type="term" value="F:ABC-type transporter activity"/>
    <property type="evidence" value="ECO:0007669"/>
    <property type="project" value="InterPro"/>
</dbReference>
<sequence length="419" mass="45710">MNFEKLWVIASDVYRKTVKSPSFLIGVFMPFIVVLIGFLIGAIMNRGQETTTIGIYSDQPVLAKALAQQKFPDLKLKQVDSVKEAQKQLQAEKLDHYLVLTQKEGKLTSTVYGEKVPGNTTMANLQQGLNGLQTSLKAGEYKLTPDQVAELMQPAKLEGKEISFTDDGKVKTSKDSSGVKFALSYAACIFTFFLVLTYASLIAQEIAGEKGMRIMEVILSSTNAKTHFYGKLLGVILAALTQLVATGLLVGIAVFIMRDNDSLNEMLDNLHFTGIEPSFIVLLILFILAGSLFYAVLAALCGSLVNRAEDAPKAIMPVTYLMMAGYMLGLVVAANDPSNFIVMICSHIPFFSMILMPIVLANGTAGLMGASISLVILVLSTLVLAAFSARMYRVNVLVYNQKGIWASLRQSLTMLRKDV</sequence>
<evidence type="ECO:0000313" key="7">
    <source>
        <dbReference type="EMBL" id="WHQ80347.1"/>
    </source>
</evidence>